<evidence type="ECO:0000313" key="17">
    <source>
        <dbReference type="Proteomes" id="UP000647017"/>
    </source>
</evidence>
<evidence type="ECO:0000313" key="16">
    <source>
        <dbReference type="EMBL" id="GIJ11765.1"/>
    </source>
</evidence>
<keyword evidence="9" id="KW-0902">Two-component regulatory system</keyword>
<dbReference type="InterPro" id="IPR010910">
    <property type="entry name" value="Nitrate/nitrite_sensing_bac"/>
</dbReference>
<dbReference type="Pfam" id="PF08376">
    <property type="entry name" value="NIT"/>
    <property type="match status" value="1"/>
</dbReference>
<dbReference type="InterPro" id="IPR013587">
    <property type="entry name" value="Nitrate/nitrite_sensing"/>
</dbReference>
<evidence type="ECO:0000256" key="12">
    <source>
        <dbReference type="SAM" id="Phobius"/>
    </source>
</evidence>
<comment type="catalytic activity">
    <reaction evidence="1">
        <text>ATP + protein L-histidine = ADP + protein N-phospho-L-histidine.</text>
        <dbReference type="EC" id="2.7.13.3"/>
    </reaction>
</comment>
<comment type="caution">
    <text evidence="16">The sequence shown here is derived from an EMBL/GenBank/DDBJ whole genome shotgun (WGS) entry which is preliminary data.</text>
</comment>
<sequence length="828" mass="88559">MDGVMGSRGTNLRTKVVALLALLVALWGFTAWVTVRNGVDLVGVRVLDERVFDPTEPLLLQLQLERRTSLVHLGRPDEAQLEKLTRLRERTDQLAAEFAESSENWQVGLLGSDGLHERVAELKRQLAALADTRTAVDGRNIGRGEAGATFTELIESIYEVYDELGNLDDDQVAEDSSQLIRLSRSRELLSQQDALLAGVLAARRITAVERAEFTRLVGARQFVAEQAIVRLPEADQRRYEQMVAGANFRRLADLENQISTGNGTSRPPFSADEWSDTTGAALIEIGDVVLAGGDDVVTKAAPVAVGVIVRLVLAAGLGLLAVIAAVVLSVTTARSLVRRLRRLREAALQLANDRLPSVADRLGRGEQVDIAEEAPPLRFGDDEIGRVGRAFTVVQETAVRTAVEQAELRRGVREVFLSLARRTQALVHRQLALLDALERRERDAEELTDLFRVDHLAARMRRNAENLIVLAGATPGRAWRRAVPMTDVVRGAVGEVEDYARVTVPAMGGASLAGEAVGDVIHLLAELIENGLSFSPPHTTVEVRGQLVANGFAIEIEDRGLGMTGEDLAAANHRIVDRPELNPADAARLGLYVVSRLAERHGVRVRLRESVYGGTTAVVLIPSTLIVSDEAESHSTGDGGVVGTDRQSPTPAQPTAGDEADGSELPTRSRRDSGHSSALDGPTFPFGLPVTSASGDGMPSPPHRPSGPGPATGAGGGPDVNPAPGQPARQVTPAEAGGPTAAEIEVSHTESGLPVRVRQASLAPALRAEPEAVQADDDVIREPEQVRRMMSSYQTGTRRGRSDAARLLGSGGRPGPDDESDDADQQAT</sequence>
<protein>
    <recommendedName>
        <fullName evidence="3">histidine kinase</fullName>
        <ecNumber evidence="3">2.7.13.3</ecNumber>
    </recommendedName>
</protein>
<dbReference type="PANTHER" id="PTHR45436:SF5">
    <property type="entry name" value="SENSOR HISTIDINE KINASE TRCS"/>
    <property type="match status" value="1"/>
</dbReference>
<evidence type="ECO:0000256" key="10">
    <source>
        <dbReference type="SAM" id="Coils"/>
    </source>
</evidence>
<dbReference type="Gene3D" id="3.30.565.10">
    <property type="entry name" value="Histidine kinase-like ATPase, C-terminal domain"/>
    <property type="match status" value="1"/>
</dbReference>
<feature type="transmembrane region" description="Helical" evidence="12">
    <location>
        <begin position="307"/>
        <end position="333"/>
    </location>
</feature>
<feature type="compositionally biased region" description="Pro residues" evidence="11">
    <location>
        <begin position="699"/>
        <end position="708"/>
    </location>
</feature>
<feature type="region of interest" description="Disordered" evidence="11">
    <location>
        <begin position="630"/>
        <end position="752"/>
    </location>
</feature>
<feature type="compositionally biased region" description="Basic and acidic residues" evidence="11">
    <location>
        <begin position="778"/>
        <end position="787"/>
    </location>
</feature>
<feature type="domain" description="HAMP" evidence="14">
    <location>
        <begin position="334"/>
        <end position="403"/>
    </location>
</feature>
<feature type="compositionally biased region" description="Acidic residues" evidence="11">
    <location>
        <begin position="817"/>
        <end position="828"/>
    </location>
</feature>
<feature type="coiled-coil region" evidence="10">
    <location>
        <begin position="84"/>
        <end position="132"/>
    </location>
</feature>
<keyword evidence="4" id="KW-0597">Phosphoprotein</keyword>
<dbReference type="Proteomes" id="UP000647017">
    <property type="component" value="Unassembled WGS sequence"/>
</dbReference>
<comment type="subcellular location">
    <subcellularLocation>
        <location evidence="2">Membrane</location>
    </subcellularLocation>
</comment>
<dbReference type="InterPro" id="IPR003594">
    <property type="entry name" value="HATPase_dom"/>
</dbReference>
<dbReference type="PROSITE" id="PS50906">
    <property type="entry name" value="NIT"/>
    <property type="match status" value="1"/>
</dbReference>
<keyword evidence="7" id="KW-0418">Kinase</keyword>
<keyword evidence="12" id="KW-0472">Membrane</keyword>
<evidence type="ECO:0000256" key="6">
    <source>
        <dbReference type="ARBA" id="ARBA00022692"/>
    </source>
</evidence>
<evidence type="ECO:0000256" key="1">
    <source>
        <dbReference type="ARBA" id="ARBA00000085"/>
    </source>
</evidence>
<evidence type="ECO:0000256" key="5">
    <source>
        <dbReference type="ARBA" id="ARBA00022679"/>
    </source>
</evidence>
<feature type="region of interest" description="Disordered" evidence="11">
    <location>
        <begin position="768"/>
        <end position="828"/>
    </location>
</feature>
<dbReference type="SMART" id="SM00387">
    <property type="entry name" value="HATPase_c"/>
    <property type="match status" value="1"/>
</dbReference>
<keyword evidence="10" id="KW-0175">Coiled coil</keyword>
<dbReference type="PANTHER" id="PTHR45436">
    <property type="entry name" value="SENSOR HISTIDINE KINASE YKOH"/>
    <property type="match status" value="1"/>
</dbReference>
<feature type="domain" description="NIT" evidence="15">
    <location>
        <begin position="53"/>
        <end position="303"/>
    </location>
</feature>
<dbReference type="InterPro" id="IPR005467">
    <property type="entry name" value="His_kinase_dom"/>
</dbReference>
<dbReference type="Pfam" id="PF02518">
    <property type="entry name" value="HATPase_c"/>
    <property type="match status" value="1"/>
</dbReference>
<dbReference type="PROSITE" id="PS50109">
    <property type="entry name" value="HIS_KIN"/>
    <property type="match status" value="1"/>
</dbReference>
<organism evidence="16 17">
    <name type="scientific">Micromonospora andamanensis</name>
    <dbReference type="NCBI Taxonomy" id="1287068"/>
    <lineage>
        <taxon>Bacteria</taxon>
        <taxon>Bacillati</taxon>
        <taxon>Actinomycetota</taxon>
        <taxon>Actinomycetes</taxon>
        <taxon>Micromonosporales</taxon>
        <taxon>Micromonosporaceae</taxon>
        <taxon>Micromonospora</taxon>
    </lineage>
</organism>
<keyword evidence="6 12" id="KW-0812">Transmembrane</keyword>
<dbReference type="PROSITE" id="PS50885">
    <property type="entry name" value="HAMP"/>
    <property type="match status" value="1"/>
</dbReference>
<keyword evidence="5" id="KW-0808">Transferase</keyword>
<evidence type="ECO:0000256" key="9">
    <source>
        <dbReference type="ARBA" id="ARBA00023012"/>
    </source>
</evidence>
<evidence type="ECO:0000259" key="15">
    <source>
        <dbReference type="PROSITE" id="PS50906"/>
    </source>
</evidence>
<keyword evidence="17" id="KW-1185">Reference proteome</keyword>
<evidence type="ECO:0000259" key="14">
    <source>
        <dbReference type="PROSITE" id="PS50885"/>
    </source>
</evidence>
<dbReference type="InterPro" id="IPR003660">
    <property type="entry name" value="HAMP_dom"/>
</dbReference>
<dbReference type="InterPro" id="IPR050428">
    <property type="entry name" value="TCS_sensor_his_kinase"/>
</dbReference>
<keyword evidence="8 12" id="KW-1133">Transmembrane helix</keyword>
<name>A0ABQ4I1L1_9ACTN</name>
<evidence type="ECO:0000256" key="8">
    <source>
        <dbReference type="ARBA" id="ARBA00022989"/>
    </source>
</evidence>
<proteinExistence type="predicted"/>
<gene>
    <name evidence="16" type="ORF">Van01_49790</name>
</gene>
<evidence type="ECO:0000256" key="2">
    <source>
        <dbReference type="ARBA" id="ARBA00004370"/>
    </source>
</evidence>
<evidence type="ECO:0000256" key="3">
    <source>
        <dbReference type="ARBA" id="ARBA00012438"/>
    </source>
</evidence>
<accession>A0ABQ4I1L1</accession>
<feature type="domain" description="Histidine kinase" evidence="13">
    <location>
        <begin position="520"/>
        <end position="625"/>
    </location>
</feature>
<evidence type="ECO:0000256" key="4">
    <source>
        <dbReference type="ARBA" id="ARBA00022553"/>
    </source>
</evidence>
<reference evidence="16 17" key="1">
    <citation type="submission" date="2021-01" db="EMBL/GenBank/DDBJ databases">
        <title>Whole genome shotgun sequence of Verrucosispora andamanensis NBRC 109075.</title>
        <authorList>
            <person name="Komaki H."/>
            <person name="Tamura T."/>
        </authorList>
    </citation>
    <scope>NUCLEOTIDE SEQUENCE [LARGE SCALE GENOMIC DNA]</scope>
    <source>
        <strain evidence="16 17">NBRC 109075</strain>
    </source>
</reference>
<evidence type="ECO:0000259" key="13">
    <source>
        <dbReference type="PROSITE" id="PS50109"/>
    </source>
</evidence>
<evidence type="ECO:0000256" key="11">
    <source>
        <dbReference type="SAM" id="MobiDB-lite"/>
    </source>
</evidence>
<dbReference type="InterPro" id="IPR036890">
    <property type="entry name" value="HATPase_C_sf"/>
</dbReference>
<dbReference type="SMART" id="SM00304">
    <property type="entry name" value="HAMP"/>
    <property type="match status" value="1"/>
</dbReference>
<dbReference type="EC" id="2.7.13.3" evidence="3"/>
<dbReference type="Gene3D" id="6.10.340.10">
    <property type="match status" value="1"/>
</dbReference>
<dbReference type="SUPFAM" id="SSF55874">
    <property type="entry name" value="ATPase domain of HSP90 chaperone/DNA topoisomerase II/histidine kinase"/>
    <property type="match status" value="1"/>
</dbReference>
<dbReference type="EMBL" id="BOOZ01000038">
    <property type="protein sequence ID" value="GIJ11765.1"/>
    <property type="molecule type" value="Genomic_DNA"/>
</dbReference>
<evidence type="ECO:0000256" key="7">
    <source>
        <dbReference type="ARBA" id="ARBA00022777"/>
    </source>
</evidence>